<accession>A0A4W5PMZ5</accession>
<dbReference type="Ensembl" id="ENSHHUT00000065126.1">
    <property type="protein sequence ID" value="ENSHHUP00000062995.1"/>
    <property type="gene ID" value="ENSHHUG00000037239.1"/>
</dbReference>
<evidence type="ECO:0000313" key="3">
    <source>
        <dbReference type="Proteomes" id="UP000314982"/>
    </source>
</evidence>
<name>A0A4W5PMZ5_9TELE</name>
<reference evidence="2" key="3">
    <citation type="submission" date="2025-09" db="UniProtKB">
        <authorList>
            <consortium name="Ensembl"/>
        </authorList>
    </citation>
    <scope>IDENTIFICATION</scope>
</reference>
<sequence length="149" mass="16716">MSWVCSGSISVSWTRRYSRVSPRCSGSLKGHPTSSSTTAGCTPARDLEFERDQQSHHQAHHQAELLRLSSAHQDIVAIMPQVHKTFPTDGPEIQQHWVVHTETLQELSKAINGDSKTSPNPLFCSGCMWCWARRPPEPTHRSVWQCGDV</sequence>
<protein>
    <submittedName>
        <fullName evidence="2">Uncharacterized protein</fullName>
    </submittedName>
</protein>
<reference evidence="3" key="1">
    <citation type="submission" date="2018-06" db="EMBL/GenBank/DDBJ databases">
        <title>Genome assembly of Danube salmon.</title>
        <authorList>
            <person name="Macqueen D.J."/>
            <person name="Gundappa M.K."/>
        </authorList>
    </citation>
    <scope>NUCLEOTIDE SEQUENCE [LARGE SCALE GENOMIC DNA]</scope>
</reference>
<reference evidence="2" key="2">
    <citation type="submission" date="2025-08" db="UniProtKB">
        <authorList>
            <consortium name="Ensembl"/>
        </authorList>
    </citation>
    <scope>IDENTIFICATION</scope>
</reference>
<evidence type="ECO:0000256" key="1">
    <source>
        <dbReference type="SAM" id="MobiDB-lite"/>
    </source>
</evidence>
<proteinExistence type="predicted"/>
<organism evidence="2 3">
    <name type="scientific">Hucho hucho</name>
    <name type="common">huchen</name>
    <dbReference type="NCBI Taxonomy" id="62062"/>
    <lineage>
        <taxon>Eukaryota</taxon>
        <taxon>Metazoa</taxon>
        <taxon>Chordata</taxon>
        <taxon>Craniata</taxon>
        <taxon>Vertebrata</taxon>
        <taxon>Euteleostomi</taxon>
        <taxon>Actinopterygii</taxon>
        <taxon>Neopterygii</taxon>
        <taxon>Teleostei</taxon>
        <taxon>Protacanthopterygii</taxon>
        <taxon>Salmoniformes</taxon>
        <taxon>Salmonidae</taxon>
        <taxon>Salmoninae</taxon>
        <taxon>Hucho</taxon>
    </lineage>
</organism>
<evidence type="ECO:0000313" key="2">
    <source>
        <dbReference type="Ensembl" id="ENSHHUP00000062995.1"/>
    </source>
</evidence>
<dbReference type="AlphaFoldDB" id="A0A4W5PMZ5"/>
<dbReference type="Proteomes" id="UP000314982">
    <property type="component" value="Unassembled WGS sequence"/>
</dbReference>
<keyword evidence="3" id="KW-1185">Reference proteome</keyword>
<feature type="region of interest" description="Disordered" evidence="1">
    <location>
        <begin position="23"/>
        <end position="42"/>
    </location>
</feature>